<name>A0AAJ0G7M8_9PEZI</name>
<dbReference type="EMBL" id="JAWDJX010000027">
    <property type="protein sequence ID" value="KAK3051279.1"/>
    <property type="molecule type" value="Genomic_DNA"/>
</dbReference>
<dbReference type="AlphaFoldDB" id="A0AAJ0G7M8"/>
<accession>A0AAJ0G7M8</accession>
<proteinExistence type="predicted"/>
<protein>
    <submittedName>
        <fullName evidence="2">Uncharacterized protein</fullName>
    </submittedName>
</protein>
<evidence type="ECO:0000313" key="3">
    <source>
        <dbReference type="Proteomes" id="UP001271007"/>
    </source>
</evidence>
<comment type="caution">
    <text evidence="2">The sequence shown here is derived from an EMBL/GenBank/DDBJ whole genome shotgun (WGS) entry which is preliminary data.</text>
</comment>
<keyword evidence="3" id="KW-1185">Reference proteome</keyword>
<gene>
    <name evidence="2" type="ORF">LTR09_007675</name>
</gene>
<feature type="region of interest" description="Disordered" evidence="1">
    <location>
        <begin position="193"/>
        <end position="222"/>
    </location>
</feature>
<organism evidence="2 3">
    <name type="scientific">Extremus antarcticus</name>
    <dbReference type="NCBI Taxonomy" id="702011"/>
    <lineage>
        <taxon>Eukaryota</taxon>
        <taxon>Fungi</taxon>
        <taxon>Dikarya</taxon>
        <taxon>Ascomycota</taxon>
        <taxon>Pezizomycotina</taxon>
        <taxon>Dothideomycetes</taxon>
        <taxon>Dothideomycetidae</taxon>
        <taxon>Mycosphaerellales</taxon>
        <taxon>Extremaceae</taxon>
        <taxon>Extremus</taxon>
    </lineage>
</organism>
<dbReference type="Proteomes" id="UP001271007">
    <property type="component" value="Unassembled WGS sequence"/>
</dbReference>
<sequence length="372" mass="40912">MCKQPWITCTTSACAQRHANRVDEVRGLVPGVPERCDHDTPPCPWAKREHVARPGSADMIVCRQRLQMLIEANGGELDIAVFGYDIDDGPGALPAVPPQRQGETDPALNVDIRGSASPAETGSSTVVLNPFSASGQASWSSDLRADQVWSNISSARYLNMRQPYAGFGDTTSTTHGKQAFGSGPSVYQEMVDARRSSMRPNAGKERGPMQPLQSTSEGPILSGEENANQYVLEDERASSGEEPPATRSVAEQNLLRTYRNLPGGAYFARALVDRPDWLGPDEIVTKLHNGQVVPVTWIPEATAFAKPVSGYSFEDRYTKGVLIASNAMLQAPLVDESLKGYMVRQRGVVRRTDERDRELSDEYTEWYRHKDT</sequence>
<evidence type="ECO:0000313" key="2">
    <source>
        <dbReference type="EMBL" id="KAK3051279.1"/>
    </source>
</evidence>
<evidence type="ECO:0000256" key="1">
    <source>
        <dbReference type="SAM" id="MobiDB-lite"/>
    </source>
</evidence>
<reference evidence="2" key="1">
    <citation type="submission" date="2023-04" db="EMBL/GenBank/DDBJ databases">
        <title>Black Yeasts Isolated from many extreme environments.</title>
        <authorList>
            <person name="Coleine C."/>
            <person name="Stajich J.E."/>
            <person name="Selbmann L."/>
        </authorList>
    </citation>
    <scope>NUCLEOTIDE SEQUENCE</scope>
    <source>
        <strain evidence="2">CCFEE 5312</strain>
    </source>
</reference>